<dbReference type="Proteomes" id="UP000509579">
    <property type="component" value="Chromosome"/>
</dbReference>
<accession>A0A6N1X144</accession>
<dbReference type="AlphaFoldDB" id="A0A6N1X144"/>
<comment type="cofactor">
    <cofactor evidence="1">
        <name>FAD</name>
        <dbReference type="ChEBI" id="CHEBI:57692"/>
    </cofactor>
</comment>
<evidence type="ECO:0000256" key="4">
    <source>
        <dbReference type="ARBA" id="ARBA00022827"/>
    </source>
</evidence>
<evidence type="ECO:0000256" key="3">
    <source>
        <dbReference type="ARBA" id="ARBA00022630"/>
    </source>
</evidence>
<evidence type="ECO:0000259" key="6">
    <source>
        <dbReference type="Pfam" id="PF00441"/>
    </source>
</evidence>
<comment type="similarity">
    <text evidence="2">Belongs to the acyl-CoA dehydrogenase family.</text>
</comment>
<keyword evidence="5" id="KW-0560">Oxidoreductase</keyword>
<evidence type="ECO:0000256" key="2">
    <source>
        <dbReference type="ARBA" id="ARBA00009347"/>
    </source>
</evidence>
<evidence type="ECO:0000256" key="5">
    <source>
        <dbReference type="ARBA" id="ARBA00023002"/>
    </source>
</evidence>
<proteinExistence type="inferred from homology"/>
<evidence type="ECO:0000256" key="1">
    <source>
        <dbReference type="ARBA" id="ARBA00001974"/>
    </source>
</evidence>
<keyword evidence="4" id="KW-0274">FAD</keyword>
<dbReference type="PANTHER" id="PTHR43884:SF20">
    <property type="entry name" value="ACYL-COA DEHYDROGENASE FADE28"/>
    <property type="match status" value="1"/>
</dbReference>
<keyword evidence="9" id="KW-1185">Reference proteome</keyword>
<dbReference type="InterPro" id="IPR009075">
    <property type="entry name" value="AcylCo_DH/oxidase_C"/>
</dbReference>
<evidence type="ECO:0000313" key="9">
    <source>
        <dbReference type="Proteomes" id="UP000509579"/>
    </source>
</evidence>
<dbReference type="GO" id="GO:0050660">
    <property type="term" value="F:flavin adenine dinucleotide binding"/>
    <property type="evidence" value="ECO:0007669"/>
    <property type="project" value="InterPro"/>
</dbReference>
<feature type="domain" description="Acyl-CoA dehydrogenase/oxidase C-terminal" evidence="6">
    <location>
        <begin position="189"/>
        <end position="315"/>
    </location>
</feature>
<dbReference type="SUPFAM" id="SSF56645">
    <property type="entry name" value="Acyl-CoA dehydrogenase NM domain-like"/>
    <property type="match status" value="1"/>
</dbReference>
<dbReference type="InterPro" id="IPR037069">
    <property type="entry name" value="AcylCoA_DH/ox_N_sf"/>
</dbReference>
<evidence type="ECO:0000313" key="8">
    <source>
        <dbReference type="EMBL" id="QKV53021.1"/>
    </source>
</evidence>
<dbReference type="Pfam" id="PF00441">
    <property type="entry name" value="Acyl-CoA_dh_1"/>
    <property type="match status" value="1"/>
</dbReference>
<dbReference type="GO" id="GO:0003995">
    <property type="term" value="F:acyl-CoA dehydrogenase activity"/>
    <property type="evidence" value="ECO:0007669"/>
    <property type="project" value="TreeGrafter"/>
</dbReference>
<name>A0A6N1X144_9BURK</name>
<dbReference type="InterPro" id="IPR009100">
    <property type="entry name" value="AcylCoA_DH/oxidase_NM_dom_sf"/>
</dbReference>
<dbReference type="InterPro" id="IPR036250">
    <property type="entry name" value="AcylCo_DH-like_C"/>
</dbReference>
<dbReference type="EMBL" id="CP054840">
    <property type="protein sequence ID" value="QKV53021.1"/>
    <property type="molecule type" value="Genomic_DNA"/>
</dbReference>
<dbReference type="InterPro" id="IPR013786">
    <property type="entry name" value="AcylCoA_DH/ox_N"/>
</dbReference>
<dbReference type="Gene3D" id="1.20.140.10">
    <property type="entry name" value="Butyryl-CoA Dehydrogenase, subunit A, domain 3"/>
    <property type="match status" value="1"/>
</dbReference>
<reference evidence="8 9" key="1">
    <citation type="submission" date="2020-06" db="EMBL/GenBank/DDBJ databases">
        <title>Acidovorax antarctica sp. nov., isolated from Corinth ice sheet soil, Antarctic Fields Peninsula.</title>
        <authorList>
            <person name="Xu Q."/>
            <person name="Peng F."/>
        </authorList>
    </citation>
    <scope>NUCLEOTIDE SEQUENCE [LARGE SCALE GENOMIC DNA]</scope>
    <source>
        <strain evidence="8 9">16-35-5</strain>
    </source>
</reference>
<gene>
    <name evidence="8" type="ORF">HUK68_09050</name>
</gene>
<dbReference type="Gene3D" id="1.10.540.10">
    <property type="entry name" value="Acyl-CoA dehydrogenase/oxidase, N-terminal domain"/>
    <property type="match status" value="1"/>
</dbReference>
<dbReference type="PANTHER" id="PTHR43884">
    <property type="entry name" value="ACYL-COA DEHYDROGENASE"/>
    <property type="match status" value="1"/>
</dbReference>
<dbReference type="Pfam" id="PF02771">
    <property type="entry name" value="Acyl-CoA_dh_N"/>
    <property type="match status" value="1"/>
</dbReference>
<keyword evidence="3" id="KW-0285">Flavoprotein</keyword>
<sequence>MNELDMFADAARAVLAGQCTPQVVRAIEAGGRPAPEAGALWAQLEATGLADALLDEAAGGAGLGLAQVFGVLEQCGAHALPLPLAETMVARALLAQSGAPRPPGPVALASGQLRADGTLHSAMVRNARMADAVLVQAGSACRLLPVAGAQQAAQARQEDAALAWSRDEVQAAPSVALPAGVEMRTLQAAIVAAQMAGAMGSVFQRTLQYANERQQFGRPIGKFQAIQHQLAVMSEQVFAARMAAQLGCTCEGLQADRLRVATAKARCSEAALAAAETAHAIHGAIGFTAEYDLQLFTRRLHAWRQTAGSEAYWQRVAGEALLQHQGMTLDLVRRITDAATGDTHAAA</sequence>
<organism evidence="8 9">
    <name type="scientific">Comamonas antarctica</name>
    <dbReference type="NCBI Taxonomy" id="2743470"/>
    <lineage>
        <taxon>Bacteria</taxon>
        <taxon>Pseudomonadati</taxon>
        <taxon>Pseudomonadota</taxon>
        <taxon>Betaproteobacteria</taxon>
        <taxon>Burkholderiales</taxon>
        <taxon>Comamonadaceae</taxon>
        <taxon>Comamonas</taxon>
    </lineage>
</organism>
<evidence type="ECO:0000259" key="7">
    <source>
        <dbReference type="Pfam" id="PF02771"/>
    </source>
</evidence>
<dbReference type="KEGG" id="aant:HUK68_09050"/>
<feature type="domain" description="Acyl-CoA dehydrogenase/oxidase N-terminal" evidence="7">
    <location>
        <begin position="3"/>
        <end position="96"/>
    </location>
</feature>
<dbReference type="SUPFAM" id="SSF47203">
    <property type="entry name" value="Acyl-CoA dehydrogenase C-terminal domain-like"/>
    <property type="match status" value="1"/>
</dbReference>
<dbReference type="RefSeq" id="WP_175503898.1">
    <property type="nucleotide sequence ID" value="NZ_CP054840.1"/>
</dbReference>
<protein>
    <submittedName>
        <fullName evidence="8">Acyl-CoA dehydrogenase family protein</fullName>
    </submittedName>
</protein>